<feature type="chain" id="PRO_5003128227" description="Cytochrome c domain-containing protein" evidence="1">
    <location>
        <begin position="24"/>
        <end position="421"/>
    </location>
</feature>
<dbReference type="EMBL" id="CP002159">
    <property type="protein sequence ID" value="ADL54475.1"/>
    <property type="molecule type" value="Genomic_DNA"/>
</dbReference>
<protein>
    <recommendedName>
        <fullName evidence="4">Cytochrome c domain-containing protein</fullName>
    </recommendedName>
</protein>
<dbReference type="HOGENOM" id="CLU_615222_0_0_4"/>
<keyword evidence="1" id="KW-0732">Signal</keyword>
<gene>
    <name evidence="2" type="ordered locus">Galf_0431</name>
</gene>
<accession>D9SJX6</accession>
<dbReference type="eggNOG" id="ENOG5031628">
    <property type="taxonomic scope" value="Bacteria"/>
</dbReference>
<evidence type="ECO:0000313" key="2">
    <source>
        <dbReference type="EMBL" id="ADL54475.1"/>
    </source>
</evidence>
<dbReference type="STRING" id="395494.Galf_0431"/>
<dbReference type="KEGG" id="gca:Galf_0431"/>
<sequence precursor="true">MKKIVLSIAAVMAAAAFAPEASAVPVFARQTGMACSACHFQHFPLLNGFGRAFKSAGFTMMGAQGKVEGEHLDIPANLNFGILTTTGTESVSGATGNLKGGNSAWFVPASGGELSMFYGGRIAEFAGFLSEMGLGKTAGTGAAKLALMFPVGDARVGVVAHTSNGQGVAYSFETLNTGAVNTHKMTALNGNFAAGASSNPNGGHTGVYSASQYLRTNTAATGLSLVASNPNLGFINVGKYDIAGVGTSTAGSLPLTYVRVAGLMEAGGFDMGAGIQSFSGASQLLGEVKATVIDFQAQGEVSGLGLGVYASYGTAPAIIGSLNALNANNAVTRSTFNIGAELGVIPGIATVQLAFRNANSGAVDAVGAKLTDNAIQVGATYELAQNIELSLTHSAQSGTAWSTLAAPVGKTVTSLMMEALF</sequence>
<reference evidence="2 3" key="1">
    <citation type="submission" date="2010-08" db="EMBL/GenBank/DDBJ databases">
        <title>Complete sequence of Gallionella capsiferriformans ES-2.</title>
        <authorList>
            <consortium name="US DOE Joint Genome Institute"/>
            <person name="Lucas S."/>
            <person name="Copeland A."/>
            <person name="Lapidus A."/>
            <person name="Cheng J.-F."/>
            <person name="Bruce D."/>
            <person name="Goodwin L."/>
            <person name="Pitluck S."/>
            <person name="Chertkov O."/>
            <person name="Davenport K.W."/>
            <person name="Detter J.C."/>
            <person name="Han C."/>
            <person name="Tapia R."/>
            <person name="Land M."/>
            <person name="Hauser L."/>
            <person name="Chang Y.-J."/>
            <person name="Jeffries C."/>
            <person name="Kyrpides N."/>
            <person name="Ivanova N."/>
            <person name="Mikhailova N."/>
            <person name="Shelobolina E.S."/>
            <person name="Picardal F."/>
            <person name="Roden E."/>
            <person name="Emerson D."/>
            <person name="Woyke T."/>
        </authorList>
    </citation>
    <scope>NUCLEOTIDE SEQUENCE [LARGE SCALE GENOMIC DNA]</scope>
    <source>
        <strain evidence="2 3">ES-2</strain>
    </source>
</reference>
<evidence type="ECO:0008006" key="4">
    <source>
        <dbReference type="Google" id="ProtNLM"/>
    </source>
</evidence>
<keyword evidence="3" id="KW-1185">Reference proteome</keyword>
<dbReference type="RefSeq" id="WP_013292418.1">
    <property type="nucleotide sequence ID" value="NC_014394.1"/>
</dbReference>
<name>D9SJX6_GALCS</name>
<evidence type="ECO:0000313" key="3">
    <source>
        <dbReference type="Proteomes" id="UP000001235"/>
    </source>
</evidence>
<dbReference type="OrthoDB" id="5391020at2"/>
<organism evidence="2 3">
    <name type="scientific">Gallionella capsiferriformans (strain ES-2)</name>
    <name type="common">Gallionella ferruginea capsiferriformans (strain ES-2)</name>
    <dbReference type="NCBI Taxonomy" id="395494"/>
    <lineage>
        <taxon>Bacteria</taxon>
        <taxon>Pseudomonadati</taxon>
        <taxon>Pseudomonadota</taxon>
        <taxon>Betaproteobacteria</taxon>
        <taxon>Nitrosomonadales</taxon>
        <taxon>Gallionellaceae</taxon>
        <taxon>Gallionella</taxon>
    </lineage>
</organism>
<proteinExistence type="predicted"/>
<evidence type="ECO:0000256" key="1">
    <source>
        <dbReference type="SAM" id="SignalP"/>
    </source>
</evidence>
<feature type="signal peptide" evidence="1">
    <location>
        <begin position="1"/>
        <end position="23"/>
    </location>
</feature>
<dbReference type="Proteomes" id="UP000001235">
    <property type="component" value="Chromosome"/>
</dbReference>
<dbReference type="AlphaFoldDB" id="D9SJX6"/>